<dbReference type="PIRSF" id="PIRSF036580">
    <property type="entry name" value="Cyclin_L"/>
    <property type="match status" value="1"/>
</dbReference>
<dbReference type="InterPro" id="IPR036915">
    <property type="entry name" value="Cyclin-like_sf"/>
</dbReference>
<feature type="compositionally biased region" description="Basic and acidic residues" evidence="3">
    <location>
        <begin position="385"/>
        <end position="404"/>
    </location>
</feature>
<dbReference type="InParanoid" id="E4XWM2"/>
<evidence type="ECO:0000256" key="3">
    <source>
        <dbReference type="SAM" id="MobiDB-lite"/>
    </source>
</evidence>
<feature type="compositionally biased region" description="Basic residues" evidence="3">
    <location>
        <begin position="373"/>
        <end position="384"/>
    </location>
</feature>
<accession>E4XWM2</accession>
<reference evidence="6" key="2">
    <citation type="submission" date="2011-02" db="EMBL/GenBank/DDBJ databases">
        <title>Expansion of cyclin B, D and CDK1 repertoires in a chordate, Oikopleura,that extensively endoreduplicates.</title>
        <authorList>
            <person name="Campsteijn C."/>
            <person name="Ovrebo J.I."/>
            <person name="Karlsen B.O."/>
            <person name="Thompson E.M."/>
        </authorList>
    </citation>
    <scope>NUCLEOTIDE SEQUENCE</scope>
</reference>
<dbReference type="InterPro" id="IPR006671">
    <property type="entry name" value="Cyclin_N"/>
</dbReference>
<dbReference type="AlphaFoldDB" id="E4XWM2"/>
<feature type="region of interest" description="Disordered" evidence="3">
    <location>
        <begin position="295"/>
        <end position="404"/>
    </location>
</feature>
<dbReference type="OrthoDB" id="10264655at2759"/>
<dbReference type="Proteomes" id="UP000001307">
    <property type="component" value="Unassembled WGS sequence"/>
</dbReference>
<keyword evidence="1 2" id="KW-0195">Cyclin</keyword>
<name>E4XWM2_OIKDI</name>
<dbReference type="GO" id="GO:0016538">
    <property type="term" value="F:cyclin-dependent protein serine/threonine kinase regulator activity"/>
    <property type="evidence" value="ECO:0007669"/>
    <property type="project" value="InterPro"/>
</dbReference>
<dbReference type="SMART" id="SM00385">
    <property type="entry name" value="CYCLIN"/>
    <property type="match status" value="2"/>
</dbReference>
<dbReference type="CDD" id="cd20533">
    <property type="entry name" value="CYCLIN_CCNL_rpt2"/>
    <property type="match status" value="1"/>
</dbReference>
<evidence type="ECO:0000313" key="7">
    <source>
        <dbReference type="Proteomes" id="UP000001307"/>
    </source>
</evidence>
<sequence>MVIQANGIDYHAIEIQLDNTIFSNNKIENTPSREDGIDEATEIDLRKIGAELIQKAGIYLDLPQVAIACAQVIFQRFYFTKSLVTCDVRVAAKASIWLASKIEEDVRRPRDVINVFHMLEQQRLGKPCIPMVFDQKGLKIYHEIKKDVIKMEHKILAELGFCVHVQHPHKIIIMYLNMIYKTERNKENLVQTAWNYMNDSFRTTLFCEYQPEVIACACIFLAARMLKIPLPGSDIENEPMHWYELLDAKTEDVEAIAIRILELYTNPTKSYDELMDTVKQLQEIKKKQLKKLNANSNDLDSPLASGQNSPAADSPSEQNTSKSSPKRKRTRTRSRSRSRHRHDKKDRRDRDRKKSRDADRDRERKRDRDRKRSKDRKRRSRSKSNSRDKDRKRDRERRSDRDRK</sequence>
<evidence type="ECO:0000259" key="4">
    <source>
        <dbReference type="SMART" id="SM00385"/>
    </source>
</evidence>
<dbReference type="InterPro" id="IPR013763">
    <property type="entry name" value="Cyclin-like_dom"/>
</dbReference>
<comment type="similarity">
    <text evidence="2">Belongs to the cyclin family.</text>
</comment>
<evidence type="ECO:0000313" key="5">
    <source>
        <dbReference type="EMBL" id="CBY14077.1"/>
    </source>
</evidence>
<dbReference type="Pfam" id="PF21797">
    <property type="entry name" value="CycT2-like_C"/>
    <property type="match status" value="1"/>
</dbReference>
<reference evidence="5" key="1">
    <citation type="journal article" date="2010" name="Science">
        <title>Plasticity of animal genome architecture unmasked by rapid evolution of a pelagic tunicate.</title>
        <authorList>
            <person name="Denoeud F."/>
            <person name="Henriet S."/>
            <person name="Mungpakdee S."/>
            <person name="Aury J.M."/>
            <person name="Da Silva C."/>
            <person name="Brinkmann H."/>
            <person name="Mikhaleva J."/>
            <person name="Olsen L.C."/>
            <person name="Jubin C."/>
            <person name="Canestro C."/>
            <person name="Bouquet J.M."/>
            <person name="Danks G."/>
            <person name="Poulain J."/>
            <person name="Campsteijn C."/>
            <person name="Adamski M."/>
            <person name="Cross I."/>
            <person name="Yadetie F."/>
            <person name="Muffato M."/>
            <person name="Louis A."/>
            <person name="Butcher S."/>
            <person name="Tsagkogeorga G."/>
            <person name="Konrad A."/>
            <person name="Singh S."/>
            <person name="Jensen M.F."/>
            <person name="Cong E.H."/>
            <person name="Eikeseth-Otteraa H."/>
            <person name="Noel B."/>
            <person name="Anthouard V."/>
            <person name="Porcel B.M."/>
            <person name="Kachouri-Lafond R."/>
            <person name="Nishino A."/>
            <person name="Ugolini M."/>
            <person name="Chourrout P."/>
            <person name="Nishida H."/>
            <person name="Aasland R."/>
            <person name="Huzurbazar S."/>
            <person name="Westhof E."/>
            <person name="Delsuc F."/>
            <person name="Lehrach H."/>
            <person name="Reinhardt R."/>
            <person name="Weissenbach J."/>
            <person name="Roy S.W."/>
            <person name="Artiguenave F."/>
            <person name="Postlethwait J.H."/>
            <person name="Manak J.R."/>
            <person name="Thompson E.M."/>
            <person name="Jaillon O."/>
            <person name="Du Pasquier L."/>
            <person name="Boudinot P."/>
            <person name="Liberles D.A."/>
            <person name="Volff J.N."/>
            <person name="Philippe H."/>
            <person name="Lenhard B."/>
            <person name="Roest Crollius H."/>
            <person name="Wincker P."/>
            <person name="Chourrout D."/>
        </authorList>
    </citation>
    <scope>NUCLEOTIDE SEQUENCE [LARGE SCALE GENOMIC DNA]</scope>
</reference>
<feature type="compositionally biased region" description="Basic and acidic residues" evidence="3">
    <location>
        <begin position="346"/>
        <end position="372"/>
    </location>
</feature>
<evidence type="ECO:0000256" key="2">
    <source>
        <dbReference type="RuleBase" id="RU000383"/>
    </source>
</evidence>
<dbReference type="Pfam" id="PF00134">
    <property type="entry name" value="Cyclin_N"/>
    <property type="match status" value="1"/>
</dbReference>
<evidence type="ECO:0000313" key="6">
    <source>
        <dbReference type="EMBL" id="CBZ41234.1"/>
    </source>
</evidence>
<feature type="domain" description="Cyclin-like" evidence="4">
    <location>
        <begin position="174"/>
        <end position="262"/>
    </location>
</feature>
<dbReference type="SUPFAM" id="SSF47954">
    <property type="entry name" value="Cyclin-like"/>
    <property type="match status" value="2"/>
</dbReference>
<proteinExistence type="inferred from homology"/>
<keyword evidence="7" id="KW-1185">Reference proteome</keyword>
<protein>
    <submittedName>
        <fullName evidence="6">Cyclin L protein</fullName>
    </submittedName>
</protein>
<dbReference type="EMBL" id="FR822373">
    <property type="protein sequence ID" value="CBZ41234.1"/>
    <property type="molecule type" value="Genomic_DNA"/>
</dbReference>
<dbReference type="GO" id="GO:0006357">
    <property type="term" value="P:regulation of transcription by RNA polymerase II"/>
    <property type="evidence" value="ECO:0007669"/>
    <property type="project" value="InterPro"/>
</dbReference>
<dbReference type="CDD" id="cd20532">
    <property type="entry name" value="CYCLIN_CCNL_rpt1"/>
    <property type="match status" value="1"/>
</dbReference>
<feature type="compositionally biased region" description="Polar residues" evidence="3">
    <location>
        <begin position="295"/>
        <end position="320"/>
    </location>
</feature>
<organism evidence="5">
    <name type="scientific">Oikopleura dioica</name>
    <name type="common">Tunicate</name>
    <dbReference type="NCBI Taxonomy" id="34765"/>
    <lineage>
        <taxon>Eukaryota</taxon>
        <taxon>Metazoa</taxon>
        <taxon>Chordata</taxon>
        <taxon>Tunicata</taxon>
        <taxon>Appendicularia</taxon>
        <taxon>Copelata</taxon>
        <taxon>Oikopleuridae</taxon>
        <taxon>Oikopleura</taxon>
    </lineage>
</organism>
<feature type="domain" description="Cyclin-like" evidence="4">
    <location>
        <begin position="51"/>
        <end position="157"/>
    </location>
</feature>
<dbReference type="InterPro" id="IPR043198">
    <property type="entry name" value="Cyclin/Ssn8"/>
</dbReference>
<feature type="compositionally biased region" description="Basic residues" evidence="3">
    <location>
        <begin position="324"/>
        <end position="345"/>
    </location>
</feature>
<dbReference type="EMBL" id="FN653248">
    <property type="protein sequence ID" value="CBY14077.1"/>
    <property type="molecule type" value="Genomic_DNA"/>
</dbReference>
<gene>
    <name evidence="6" type="primary">cyclinL</name>
    <name evidence="5" type="ORF">GSOID_T00007044001</name>
</gene>
<dbReference type="FunFam" id="1.10.472.10:FF:000031">
    <property type="entry name" value="cyclin-L1-1-like isoform X1"/>
    <property type="match status" value="1"/>
</dbReference>
<evidence type="ECO:0000256" key="1">
    <source>
        <dbReference type="ARBA" id="ARBA00023127"/>
    </source>
</evidence>
<dbReference type="PANTHER" id="PTHR10026">
    <property type="entry name" value="CYCLIN"/>
    <property type="match status" value="1"/>
</dbReference>
<dbReference type="FunCoup" id="E4XWM2">
    <property type="interactions" value="598"/>
</dbReference>
<dbReference type="Gene3D" id="1.10.472.10">
    <property type="entry name" value="Cyclin-like"/>
    <property type="match status" value="2"/>
</dbReference>